<feature type="region of interest" description="Disordered" evidence="1">
    <location>
        <begin position="396"/>
        <end position="421"/>
    </location>
</feature>
<name>A0ABN9KPM2_9NEOB</name>
<dbReference type="InterPro" id="IPR000477">
    <property type="entry name" value="RT_dom"/>
</dbReference>
<dbReference type="PROSITE" id="PS50878">
    <property type="entry name" value="RT_POL"/>
    <property type="match status" value="1"/>
</dbReference>
<comment type="caution">
    <text evidence="3">The sequence shown here is derived from an EMBL/GenBank/DDBJ whole genome shotgun (WGS) entry which is preliminary data.</text>
</comment>
<gene>
    <name evidence="3" type="ORF">RIMI_LOCUS858806</name>
</gene>
<organism evidence="3 4">
    <name type="scientific">Ranitomeya imitator</name>
    <name type="common">mimic poison frog</name>
    <dbReference type="NCBI Taxonomy" id="111125"/>
    <lineage>
        <taxon>Eukaryota</taxon>
        <taxon>Metazoa</taxon>
        <taxon>Chordata</taxon>
        <taxon>Craniata</taxon>
        <taxon>Vertebrata</taxon>
        <taxon>Euteleostomi</taxon>
        <taxon>Amphibia</taxon>
        <taxon>Batrachia</taxon>
        <taxon>Anura</taxon>
        <taxon>Neobatrachia</taxon>
        <taxon>Hyloidea</taxon>
        <taxon>Dendrobatidae</taxon>
        <taxon>Dendrobatinae</taxon>
        <taxon>Ranitomeya</taxon>
    </lineage>
</organism>
<dbReference type="EMBL" id="CAUEEQ010001080">
    <property type="protein sequence ID" value="CAJ0918735.1"/>
    <property type="molecule type" value="Genomic_DNA"/>
</dbReference>
<dbReference type="PANTHER" id="PTHR21301:SF12">
    <property type="match status" value="1"/>
</dbReference>
<feature type="domain" description="Reverse transcriptase" evidence="2">
    <location>
        <begin position="91"/>
        <end position="339"/>
    </location>
</feature>
<sequence length="464" mass="53489">MPPKDTPPVETFVSLTNLTPSERSSLDLLSSDKTLIIKPSDKGGATVVMAKIDYLVESHRQLNDTKVYSVIPYNPFVTIHTVTVTPTSRIGKLRDFLTKSDPVTPIFYILPKIHKRLFKPPWRPIVSLTDSLLSPLVIVLEKILTPLVKPTKSFLLDTNELIRLIKSLGPLSTSSLLIAWDVNSLYTSITHDKGMLAMDRLLSESGIDIKIRHFCADLLQLVLKDNYFMFEYTFYIQQQGTAMSSNIAPPYTIAYMAAFEKDFFYTHPLFLDHCKIWRRYIDDIFCIWEEPIESLLQFDSYINNIWPKLKFSLQHSTERINFLDTMIYKERNGDLSIDLFTKPTDRNSLLHFHSCHPPSIKNSIPKSQFQQVDRIVSDGNVKKVRLSEMESKFSKKGYPPGVLTKPKQNTAPTRSNNSNKHIPFVSTFHPFSKIIQSTIRRHWNLLSKSYHDIPEFRLPFLPCF</sequence>
<protein>
    <recommendedName>
        <fullName evidence="2">Reverse transcriptase domain-containing protein</fullName>
    </recommendedName>
</protein>
<evidence type="ECO:0000313" key="4">
    <source>
        <dbReference type="Proteomes" id="UP001176940"/>
    </source>
</evidence>
<dbReference type="PANTHER" id="PTHR21301">
    <property type="entry name" value="REVERSE TRANSCRIPTASE"/>
    <property type="match status" value="1"/>
</dbReference>
<proteinExistence type="predicted"/>
<keyword evidence="4" id="KW-1185">Reference proteome</keyword>
<reference evidence="3" key="1">
    <citation type="submission" date="2023-07" db="EMBL/GenBank/DDBJ databases">
        <authorList>
            <person name="Stuckert A."/>
        </authorList>
    </citation>
    <scope>NUCLEOTIDE SEQUENCE</scope>
</reference>
<feature type="compositionally biased region" description="Polar residues" evidence="1">
    <location>
        <begin position="406"/>
        <end position="420"/>
    </location>
</feature>
<dbReference type="InterPro" id="IPR058912">
    <property type="entry name" value="HTH_animal"/>
</dbReference>
<dbReference type="Proteomes" id="UP001176940">
    <property type="component" value="Unassembled WGS sequence"/>
</dbReference>
<evidence type="ECO:0000259" key="2">
    <source>
        <dbReference type="PROSITE" id="PS50878"/>
    </source>
</evidence>
<evidence type="ECO:0000313" key="3">
    <source>
        <dbReference type="EMBL" id="CAJ0918735.1"/>
    </source>
</evidence>
<evidence type="ECO:0000256" key="1">
    <source>
        <dbReference type="SAM" id="MobiDB-lite"/>
    </source>
</evidence>
<dbReference type="Pfam" id="PF26215">
    <property type="entry name" value="HTH_animal"/>
    <property type="match status" value="1"/>
</dbReference>
<accession>A0ABN9KPM2</accession>